<dbReference type="WBParaSite" id="ACRNAN_scaffold56.g13395.t1">
    <property type="protein sequence ID" value="ACRNAN_scaffold56.g13395.t1"/>
    <property type="gene ID" value="ACRNAN_scaffold56.g13395"/>
</dbReference>
<evidence type="ECO:0000313" key="2">
    <source>
        <dbReference type="Proteomes" id="UP000887540"/>
    </source>
</evidence>
<accession>A0A914E626</accession>
<keyword evidence="1" id="KW-0472">Membrane</keyword>
<dbReference type="Proteomes" id="UP000887540">
    <property type="component" value="Unplaced"/>
</dbReference>
<reference evidence="3" key="1">
    <citation type="submission" date="2022-11" db="UniProtKB">
        <authorList>
            <consortium name="WormBaseParasite"/>
        </authorList>
    </citation>
    <scope>IDENTIFICATION</scope>
</reference>
<name>A0A914E626_9BILA</name>
<feature type="transmembrane region" description="Helical" evidence="1">
    <location>
        <begin position="50"/>
        <end position="67"/>
    </location>
</feature>
<proteinExistence type="predicted"/>
<feature type="transmembrane region" description="Helical" evidence="1">
    <location>
        <begin position="21"/>
        <end position="44"/>
    </location>
</feature>
<keyword evidence="1" id="KW-0812">Transmembrane</keyword>
<keyword evidence="2" id="KW-1185">Reference proteome</keyword>
<organism evidence="2 3">
    <name type="scientific">Acrobeloides nanus</name>
    <dbReference type="NCBI Taxonomy" id="290746"/>
    <lineage>
        <taxon>Eukaryota</taxon>
        <taxon>Metazoa</taxon>
        <taxon>Ecdysozoa</taxon>
        <taxon>Nematoda</taxon>
        <taxon>Chromadorea</taxon>
        <taxon>Rhabditida</taxon>
        <taxon>Tylenchina</taxon>
        <taxon>Cephalobomorpha</taxon>
        <taxon>Cephaloboidea</taxon>
        <taxon>Cephalobidae</taxon>
        <taxon>Acrobeloides</taxon>
    </lineage>
</organism>
<evidence type="ECO:0000313" key="3">
    <source>
        <dbReference type="WBParaSite" id="ACRNAN_scaffold56.g13395.t1"/>
    </source>
</evidence>
<protein>
    <submittedName>
        <fullName evidence="3">Uncharacterized protein</fullName>
    </submittedName>
</protein>
<sequence>MGITKKFLFSYYDYRNGSAEVYTEAGCSASNTALVAVYNVILMVAKSSTVLFGFAVYIAMFLLTLLLKKKKPVNKCKPCVIHIPKLGFYRLGKDAHARSQISLCHFARADLTSM</sequence>
<evidence type="ECO:0000256" key="1">
    <source>
        <dbReference type="SAM" id="Phobius"/>
    </source>
</evidence>
<keyword evidence="1" id="KW-1133">Transmembrane helix</keyword>
<dbReference type="AlphaFoldDB" id="A0A914E626"/>